<keyword evidence="7" id="KW-1185">Reference proteome</keyword>
<evidence type="ECO:0000313" key="7">
    <source>
        <dbReference type="Proteomes" id="UP000516437"/>
    </source>
</evidence>
<dbReference type="InterPro" id="IPR019734">
    <property type="entry name" value="TPR_rpt"/>
</dbReference>
<evidence type="ECO:0000259" key="4">
    <source>
        <dbReference type="Pfam" id="PF10650"/>
    </source>
</evidence>
<dbReference type="InterPro" id="IPR039278">
    <property type="entry name" value="Red1"/>
</dbReference>
<evidence type="ECO:0000313" key="6">
    <source>
        <dbReference type="EMBL" id="KAB1217937.1"/>
    </source>
</evidence>
<evidence type="ECO:0000256" key="1">
    <source>
        <dbReference type="PROSITE-ProRule" id="PRU00339"/>
    </source>
</evidence>
<feature type="compositionally biased region" description="Polar residues" evidence="3">
    <location>
        <begin position="198"/>
        <end position="207"/>
    </location>
</feature>
<dbReference type="PANTHER" id="PTHR21563">
    <property type="entry name" value="ZINC FINGER C3H1 DOMAIN-CONTAINING PROTEIN"/>
    <property type="match status" value="1"/>
</dbReference>
<comment type="caution">
    <text evidence="6">The sequence shown here is derived from an EMBL/GenBank/DDBJ whole genome shotgun (WGS) entry which is preliminary data.</text>
</comment>
<sequence>MAETDDARAAKAPALKPENMNPNAELAKKPPSKVREEGELSSSDEDDDENPVCSAVQFAGTVAPPAGHTLIPPVNKGTQGNPAGSIGIQCQASKQPNLKKSSDKNRVPLKSATPGWRPPLGPNSNNLVIRFSDDDSGSDSEDYRQGKAVQTKGNTTVVESNRRLPAPSLAKSNQLRQTAINVNKVMPNKFSLSRAFSSPVPSMQGANSRGAGHSSVDQGSRGRNFNIPNKSLPRGEPRCDKSVGLNNSKLQDLRQQIALRESELRLKSAQQNKESASVSCRVYDVINLNSDTAGKLAATASDSVQLEPKEPDKKRLKVNGSLNTPPLNTGSQLEVPVAKSSLPSKGSASDNISLQDWKKVDYSQRGLSVGRAESSIIEWKKQGVDTNTGCNQSDRNSRQVNPSVALNPTTPLTNIASNALPKNLSEVLEKLYVEVLLISQCLWSSVELSNLSEIGGHQPPASLLNKSTAQNNFRRGRDHHEVVPSDRTLEPSLNNVCQGSLNDASFWNYLDNANISELGNVSMQSLVEMEESLDKDLEEAQEHRHRCEIEERNALKAYRNAQRAVAKANARCIDLYRKREHYSAHLRSYMMENSRLFSSSMQHEHVGVRLDYSDNMPEDMNLIPMSNHHMQPEFDGFNPGYGSNIHSANNAPTHRQLSGNNLGSEPCSEPDASTSEPLPHRGKNAADTVQCPANDPNISADEDEDTFPYVLECIQPSNESHIKDKNLEDGQNDMNDESSKKNLVDSSQDTLLLEATLRSKLFARLGMRTLSKDISSCDNTEHAVERGAENDVGRDKQQIGSSPYAGAEEHRKSDVGGTFLLGTFMSGLGTDVMEFPWLENKKPCKWWTQGTDRQERSISEASLEIRMQHQTERFPLNSHSTSDSPDSRLSFRQGHCFPASVSPSSPLILRSAFGHLKVVSSISLIELHARDQRSHYNLIDTQGGACVNSDKIQISNEITSINTIEDFSGREFGSYTCNSAVDPFWPLCMYELRGKCNNDECPWQHVKDYSNGNMYQQQHEDCDSAGTDRQERSISEASLEIRMQHQTERFPLNSHSTSDSPDSRLSFRQGHCFPASVSPSSPLILRSAFGHLKVVSSISLIELHARDQRSHYNLIDTQGGACVNSDKIQISNEITSINTIEDFSGREFGSYTCNSAVDPFWPLCMYELRGKCNNDECPWQHVKDYSNGNMYQQQHEDCDSADSEIGLILRHRVCSGATEGPKYADVTTSPTYLVGLDLLRADPRYESVLACGTSQWWEKGFSITLAISNTLQRPFHADGPFLHGSFGRIEIHGNWNRHSSYFQNRHGRLNQLDQAFADNEQSLEMALTILNQEYNKLGGVKKALEVLSRALETDPTSTPLWIFYLLIYYSNTKSVGKDDMFSHAVKHNEGSYELWLMYINSRTQLNDRLVSYDAALKALCNHAPTSDKDRMRASACILDLFLQMMDCLCMSGNVEKAIQRSYGLFPATTNCDEPYSLLLSEILACLTISDKCVVWVCCVYLVIHRKLPDGVVQRFECEKELDVEWPSINLIGDEKQRAVELVEAAFDSVDSHIYTESCKGEINQRSVQLFAVNRINCMMALDSVERVRNLLDKYIKWYPSCLELVLISTRMQMHDSGDLSFVGFEDALSNWPKEVPGIQCIWNQYVEYALHSARLDLAKELMVRWFHSIWGVQCLQSRLLESMDCVNSCRSQGLASKSGPETLNSNPSQIDLMFGYLNLSVHRLLQNDHVEAQLAINRAMEAATPGHFKHCLREHAMFLLTDASLKTDDAPITGMKNVLMWYLNSARTLLIPVPLSRKFIDDIKKPRVQQIVNKVFSPVSFDSPLINMVLEVWYGPSLLPQKFGQLKNLVDFVEAILEILPSNYALAISICKLLSRNYDTTNVASAGVWFWASSVLVSAIFHAVPIPPEYVWVEAAGILSNIAGIEAISERFYKRGFSVYPFSVKLWNSYYSVSKTTGNTGTVVEEAKEKGIKLD</sequence>
<feature type="region of interest" description="Disordered" evidence="3">
    <location>
        <begin position="384"/>
        <end position="405"/>
    </location>
</feature>
<feature type="coiled-coil region" evidence="2">
    <location>
        <begin position="523"/>
        <end position="550"/>
    </location>
</feature>
<gene>
    <name evidence="6" type="ORF">CJ030_MR3G014653</name>
    <name evidence="5" type="ORF">CJ030_MR3G014676</name>
</gene>
<dbReference type="Pfam" id="PF10650">
    <property type="entry name" value="zf-C3H1"/>
    <property type="match status" value="2"/>
</dbReference>
<feature type="region of interest" description="Disordered" evidence="3">
    <location>
        <begin position="638"/>
        <end position="691"/>
    </location>
</feature>
<dbReference type="PROSITE" id="PS50005">
    <property type="entry name" value="TPR"/>
    <property type="match status" value="1"/>
</dbReference>
<feature type="compositionally biased region" description="Basic and acidic residues" evidence="3">
    <location>
        <begin position="779"/>
        <end position="797"/>
    </location>
</feature>
<feature type="compositionally biased region" description="Polar residues" evidence="3">
    <location>
        <begin position="320"/>
        <end position="332"/>
    </location>
</feature>
<feature type="region of interest" description="Disordered" evidence="3">
    <location>
        <begin position="301"/>
        <end position="333"/>
    </location>
</feature>
<feature type="region of interest" description="Disordered" evidence="3">
    <location>
        <begin position="778"/>
        <end position="811"/>
    </location>
</feature>
<feature type="domain" description="Putative zinc-finger" evidence="4">
    <location>
        <begin position="987"/>
        <end position="1007"/>
    </location>
</feature>
<reference evidence="6 7" key="2">
    <citation type="journal article" date="2019" name="Plant Biotechnol. J.">
        <title>The red bayberry genome and genetic basis of sex determination.</title>
        <authorList>
            <person name="Jia H.M."/>
            <person name="Jia H.J."/>
            <person name="Cai Q.L."/>
            <person name="Wang Y."/>
            <person name="Zhao H.B."/>
            <person name="Yang W.F."/>
            <person name="Wang G.Y."/>
            <person name="Li Y.H."/>
            <person name="Zhan D.L."/>
            <person name="Shen Y.T."/>
            <person name="Niu Q.F."/>
            <person name="Chang L."/>
            <person name="Qiu J."/>
            <person name="Zhao L."/>
            <person name="Xie H.B."/>
            <person name="Fu W.Y."/>
            <person name="Jin J."/>
            <person name="Li X.W."/>
            <person name="Jiao Y."/>
            <person name="Zhou C.C."/>
            <person name="Tu T."/>
            <person name="Chai C.Y."/>
            <person name="Gao J.L."/>
            <person name="Fan L.J."/>
            <person name="van de Weg E."/>
            <person name="Wang J.Y."/>
            <person name="Gao Z.S."/>
        </authorList>
    </citation>
    <scope>NUCLEOTIDE SEQUENCE [LARGE SCALE GENOMIC DNA]</scope>
    <source>
        <tissue evidence="6">Leaves</tissue>
    </source>
</reference>
<dbReference type="GO" id="GO:0005634">
    <property type="term" value="C:nucleus"/>
    <property type="evidence" value="ECO:0007669"/>
    <property type="project" value="TreeGrafter"/>
</dbReference>
<evidence type="ECO:0000256" key="2">
    <source>
        <dbReference type="SAM" id="Coils"/>
    </source>
</evidence>
<name>A0A6A1W1D2_9ROSI</name>
<dbReference type="EMBL" id="RXIC02000021">
    <property type="protein sequence ID" value="KAB1217937.1"/>
    <property type="molecule type" value="Genomic_DNA"/>
</dbReference>
<evidence type="ECO:0000313" key="5">
    <source>
        <dbReference type="EMBL" id="KAB1217914.1"/>
    </source>
</evidence>
<feature type="compositionally biased region" description="Polar residues" evidence="3">
    <location>
        <begin position="215"/>
        <end position="229"/>
    </location>
</feature>
<dbReference type="InterPro" id="IPR019607">
    <property type="entry name" value="Putative_zinc-finger_domain"/>
</dbReference>
<feature type="compositionally biased region" description="Polar residues" evidence="3">
    <location>
        <begin position="644"/>
        <end position="663"/>
    </location>
</feature>
<dbReference type="Gene3D" id="1.25.40.10">
    <property type="entry name" value="Tetratricopeptide repeat domain"/>
    <property type="match status" value="1"/>
</dbReference>
<keyword evidence="1" id="KW-0802">TPR repeat</keyword>
<proteinExistence type="predicted"/>
<organism evidence="6 7">
    <name type="scientific">Morella rubra</name>
    <name type="common">Chinese bayberry</name>
    <dbReference type="NCBI Taxonomy" id="262757"/>
    <lineage>
        <taxon>Eukaryota</taxon>
        <taxon>Viridiplantae</taxon>
        <taxon>Streptophyta</taxon>
        <taxon>Embryophyta</taxon>
        <taxon>Tracheophyta</taxon>
        <taxon>Spermatophyta</taxon>
        <taxon>Magnoliopsida</taxon>
        <taxon>eudicotyledons</taxon>
        <taxon>Gunneridae</taxon>
        <taxon>Pentapetalae</taxon>
        <taxon>rosids</taxon>
        <taxon>fabids</taxon>
        <taxon>Fagales</taxon>
        <taxon>Myricaceae</taxon>
        <taxon>Morella</taxon>
    </lineage>
</organism>
<accession>A0A6A1W1D2</accession>
<dbReference type="SUPFAM" id="SSF48452">
    <property type="entry name" value="TPR-like"/>
    <property type="match status" value="1"/>
</dbReference>
<feature type="region of interest" description="Disordered" evidence="3">
    <location>
        <begin position="720"/>
        <end position="743"/>
    </location>
</feature>
<keyword evidence="2" id="KW-0175">Coiled coil</keyword>
<reference evidence="6" key="3">
    <citation type="submission" date="2019-09" db="EMBL/GenBank/DDBJ databases">
        <authorList>
            <person name="Gao Z."/>
        </authorList>
    </citation>
    <scope>NUCLEOTIDE SEQUENCE</scope>
    <source>
        <tissue evidence="6">Leaves</tissue>
    </source>
</reference>
<feature type="region of interest" description="Disordered" evidence="3">
    <location>
        <begin position="1"/>
        <end position="154"/>
    </location>
</feature>
<feature type="compositionally biased region" description="Polar residues" evidence="3">
    <location>
        <begin position="76"/>
        <end position="99"/>
    </location>
</feature>
<evidence type="ECO:0000256" key="3">
    <source>
        <dbReference type="SAM" id="MobiDB-lite"/>
    </source>
</evidence>
<feature type="region of interest" description="Disordered" evidence="3">
    <location>
        <begin position="198"/>
        <end position="239"/>
    </location>
</feature>
<feature type="repeat" description="TPR" evidence="1">
    <location>
        <begin position="1324"/>
        <end position="1357"/>
    </location>
</feature>
<dbReference type="EMBL" id="RXIC02000021">
    <property type="protein sequence ID" value="KAB1217914.1"/>
    <property type="molecule type" value="Genomic_DNA"/>
</dbReference>
<dbReference type="PANTHER" id="PTHR21563:SF3">
    <property type="entry name" value="ZINC FINGER C3H1 DOMAIN-CONTAINING PROTEIN"/>
    <property type="match status" value="1"/>
</dbReference>
<feature type="domain" description="Putative zinc-finger" evidence="4">
    <location>
        <begin position="1163"/>
        <end position="1183"/>
    </location>
</feature>
<dbReference type="OrthoDB" id="1922977at2759"/>
<protein>
    <recommendedName>
        <fullName evidence="4">Putative zinc-finger domain-containing protein</fullName>
    </recommendedName>
</protein>
<dbReference type="Proteomes" id="UP000516437">
    <property type="component" value="Chromosome 3"/>
</dbReference>
<reference evidence="6" key="1">
    <citation type="submission" date="2018-07" db="EMBL/GenBank/DDBJ databases">
        <authorList>
            <person name="Gao Z.-S."/>
            <person name="Jia H.-M."/>
            <person name="Jia H.-J."/>
            <person name="Cai Q.-L."/>
            <person name="Wang Y."/>
            <person name="Zhao H.-B."/>
        </authorList>
    </citation>
    <scope>NUCLEOTIDE SEQUENCE</scope>
    <source>
        <tissue evidence="6">Leaves</tissue>
    </source>
</reference>
<dbReference type="InterPro" id="IPR011990">
    <property type="entry name" value="TPR-like_helical_dom_sf"/>
</dbReference>
<dbReference type="GO" id="GO:0000178">
    <property type="term" value="C:exosome (RNase complex)"/>
    <property type="evidence" value="ECO:0007669"/>
    <property type="project" value="TreeGrafter"/>
</dbReference>